<dbReference type="GO" id="GO:0016020">
    <property type="term" value="C:membrane"/>
    <property type="evidence" value="ECO:0007669"/>
    <property type="project" value="InterPro"/>
</dbReference>
<dbReference type="AlphaFoldDB" id="D1B0Z8"/>
<feature type="signal peptide" evidence="4">
    <location>
        <begin position="1"/>
        <end position="24"/>
    </location>
</feature>
<gene>
    <name evidence="5" type="ordered locus">Sdel_0734</name>
</gene>
<evidence type="ECO:0000313" key="6">
    <source>
        <dbReference type="Proteomes" id="UP000002222"/>
    </source>
</evidence>
<organism evidence="5 6">
    <name type="scientific">Sulfurospirillum deleyianum (strain ATCC 51133 / DSM 6946 / 5175)</name>
    <dbReference type="NCBI Taxonomy" id="525898"/>
    <lineage>
        <taxon>Bacteria</taxon>
        <taxon>Pseudomonadati</taxon>
        <taxon>Campylobacterota</taxon>
        <taxon>Epsilonproteobacteria</taxon>
        <taxon>Campylobacterales</taxon>
        <taxon>Sulfurospirillaceae</taxon>
        <taxon>Sulfurospirillum</taxon>
    </lineage>
</organism>
<keyword evidence="2" id="KW-0813">Transport</keyword>
<dbReference type="eggNOG" id="COG4773">
    <property type="taxonomic scope" value="Bacteria"/>
</dbReference>
<dbReference type="InterPro" id="IPR005318">
    <property type="entry name" value="OM_porin_bac"/>
</dbReference>
<reference evidence="6" key="1">
    <citation type="submission" date="2009-11" db="EMBL/GenBank/DDBJ databases">
        <title>The complete genome of Sulfurospirillum deleyianum DSM 6946.</title>
        <authorList>
            <consortium name="US DOE Joint Genome Institute (JGI-PGF)"/>
            <person name="Lucas S."/>
            <person name="Copeland A."/>
            <person name="Lapidus A."/>
            <person name="Glavina del Rio T."/>
            <person name="Dalin E."/>
            <person name="Tice H."/>
            <person name="Bruce D."/>
            <person name="Goodwin L."/>
            <person name="Pitluck S."/>
            <person name="Kyrpides N."/>
            <person name="Mavromatis K."/>
            <person name="Ivanova N."/>
            <person name="Ovchinnikova G."/>
            <person name="Munk A.C."/>
            <person name="Lu M."/>
            <person name="Brettin T."/>
            <person name="Detter J.C."/>
            <person name="Han C."/>
            <person name="Tapia R."/>
            <person name="Larimer F."/>
            <person name="Land M."/>
            <person name="Hauser L."/>
            <person name="Markowitz V."/>
            <person name="Cheng J.F."/>
            <person name="Hugenholtz P."/>
            <person name="Woyke T."/>
            <person name="Wu D."/>
            <person name="Aumann P."/>
            <person name="Schneider S."/>
            <person name="Lang E."/>
            <person name="Spring S."/>
            <person name="Klenk H.P."/>
            <person name="Eisen J.A."/>
        </authorList>
    </citation>
    <scope>NUCLEOTIDE SEQUENCE [LARGE SCALE GENOMIC DNA]</scope>
    <source>
        <strain evidence="6">ATCC 51133 / DSM 6946 / 5175</strain>
    </source>
</reference>
<dbReference type="Proteomes" id="UP000002222">
    <property type="component" value="Chromosome"/>
</dbReference>
<dbReference type="InterPro" id="IPR023614">
    <property type="entry name" value="Porin_dom_sf"/>
</dbReference>
<proteinExistence type="inferred from homology"/>
<evidence type="ECO:0000256" key="3">
    <source>
        <dbReference type="ARBA" id="ARBA00022729"/>
    </source>
</evidence>
<dbReference type="Pfam" id="PF03573">
    <property type="entry name" value="OprD"/>
    <property type="match status" value="2"/>
</dbReference>
<dbReference type="HOGENOM" id="CLU_052660_0_0_7"/>
<dbReference type="GO" id="GO:0015288">
    <property type="term" value="F:porin activity"/>
    <property type="evidence" value="ECO:0007669"/>
    <property type="project" value="TreeGrafter"/>
</dbReference>
<evidence type="ECO:0000256" key="2">
    <source>
        <dbReference type="ARBA" id="ARBA00022448"/>
    </source>
</evidence>
<keyword evidence="3 4" id="KW-0732">Signal</keyword>
<dbReference type="PANTHER" id="PTHR34596:SF2">
    <property type="entry name" value="CHITOPORIN"/>
    <property type="match status" value="1"/>
</dbReference>
<evidence type="ECO:0000256" key="4">
    <source>
        <dbReference type="SAM" id="SignalP"/>
    </source>
</evidence>
<evidence type="ECO:0000313" key="5">
    <source>
        <dbReference type="EMBL" id="ACZ11768.1"/>
    </source>
</evidence>
<reference evidence="5 6" key="2">
    <citation type="journal article" date="2010" name="Stand. Genomic Sci.">
        <title>Complete genome sequence of Sulfurospirillum deleyianum type strain (5175).</title>
        <authorList>
            <person name="Sikorski J."/>
            <person name="Lapidus A."/>
            <person name="Copeland A."/>
            <person name="Glavina Del Rio T."/>
            <person name="Nolan M."/>
            <person name="Lucas S."/>
            <person name="Chen F."/>
            <person name="Tice H."/>
            <person name="Cheng J.F."/>
            <person name="Saunders E."/>
            <person name="Bruce D."/>
            <person name="Goodwin L."/>
            <person name="Pitluck S."/>
            <person name="Ovchinnikova G."/>
            <person name="Pati A."/>
            <person name="Ivanova N."/>
            <person name="Mavromatis K."/>
            <person name="Chen A."/>
            <person name="Palaniappan K."/>
            <person name="Chain P."/>
            <person name="Land M."/>
            <person name="Hauser L."/>
            <person name="Chang Y.J."/>
            <person name="Jeffries C.D."/>
            <person name="Brettin T."/>
            <person name="Detter J.C."/>
            <person name="Han C."/>
            <person name="Rohde M."/>
            <person name="Lang E."/>
            <person name="Spring S."/>
            <person name="Goker M."/>
            <person name="Bristow J."/>
            <person name="Eisen J.A."/>
            <person name="Markowitz V."/>
            <person name="Hugenholtz P."/>
            <person name="Kyrpides N.C."/>
            <person name="Klenk H.P."/>
        </authorList>
    </citation>
    <scope>NUCLEOTIDE SEQUENCE [LARGE SCALE GENOMIC DNA]</scope>
    <source>
        <strain evidence="6">ATCC 51133 / DSM 6946 / 5175</strain>
    </source>
</reference>
<name>D1B0Z8_SULD5</name>
<sequence length="384" mass="42578" precursor="true">MTTTRSFSLSVLVASLVLGTQVWGANTLADAFKEGKVNGTIKSMYRDADISGQESRGFAMGGELGYVTGKLYGFGAGFTFQTSHTLGLKNNNLAEVDTSVATSKSDLSEAYLSYTFDKTLIKVGRQYIDTPLVSTSTSRMYNDIMEGATITNTSLSDTTLILGVISQYQYRFGDMENYDNNIYTLYARNKSVKGLDITLQGTTQEDERSLLFVDGAYMFPMNFPITIGTQYLGDYADIVGEKDSYLYGFMVGTKLGGISLSAYYNKTAKDGDVTYGYGQGTDWTYNSVQWLSGYTAGTESYQAKLSYDFEHVGIKGLSALTRYAIFNNSVDAGNDAKEWDIDVKYKFSGAMKGFETRLRYADISYNQLGKPNEHDFRFIANYNF</sequence>
<dbReference type="KEGG" id="sdl:Sdel_0734"/>
<dbReference type="RefSeq" id="WP_012856534.1">
    <property type="nucleotide sequence ID" value="NC_013512.1"/>
</dbReference>
<evidence type="ECO:0000256" key="1">
    <source>
        <dbReference type="ARBA" id="ARBA00009075"/>
    </source>
</evidence>
<dbReference type="OrthoDB" id="9125at2"/>
<protein>
    <submittedName>
        <fullName evidence="5">Outer membrane porin</fullName>
    </submittedName>
</protein>
<dbReference type="Gene3D" id="2.40.160.10">
    <property type="entry name" value="Porin"/>
    <property type="match status" value="1"/>
</dbReference>
<comment type="similarity">
    <text evidence="1">Belongs to the outer membrane porin (Opr) (TC 1.B.25) family.</text>
</comment>
<dbReference type="STRING" id="525898.Sdel_0734"/>
<dbReference type="PANTHER" id="PTHR34596">
    <property type="entry name" value="CHITOPORIN"/>
    <property type="match status" value="1"/>
</dbReference>
<accession>D1B0Z8</accession>
<keyword evidence="6" id="KW-1185">Reference proteome</keyword>
<dbReference type="EMBL" id="CP001816">
    <property type="protein sequence ID" value="ACZ11768.1"/>
    <property type="molecule type" value="Genomic_DNA"/>
</dbReference>
<feature type="chain" id="PRO_5003021204" evidence="4">
    <location>
        <begin position="25"/>
        <end position="384"/>
    </location>
</feature>